<dbReference type="RefSeq" id="WP_380602265.1">
    <property type="nucleotide sequence ID" value="NZ_JBHSDU010000014.1"/>
</dbReference>
<sequence>MSNAVEDEVRFERIDEHIALVTLNRPSARNAVNGAVALAIERFTKQIEEDKSIRVAVLASTGDVFCAGLDLKAVAAGKMWETVTPDGGFAGFVYAKKSKPWIVAVQGPAAGGGVEIALSCDMIVASEAASFALPEVKRGLIAGAGGAYRITRGLSRALAIEMVVTGEPLSAKRAYEAGLINRITAKGAEREEALAIAARIAANSPIAVRESLRVTRYAADLCEADLRATQDDAVKHVLAASDYQEGAKAFVERRAPVWSS</sequence>
<dbReference type="PANTHER" id="PTHR11941">
    <property type="entry name" value="ENOYL-COA HYDRATASE-RELATED"/>
    <property type="match status" value="1"/>
</dbReference>
<dbReference type="Gene3D" id="3.90.226.10">
    <property type="entry name" value="2-enoyl-CoA Hydratase, Chain A, domain 1"/>
    <property type="match status" value="1"/>
</dbReference>
<accession>A0ABV8T189</accession>
<dbReference type="Pfam" id="PF00378">
    <property type="entry name" value="ECH_1"/>
    <property type="match status" value="1"/>
</dbReference>
<keyword evidence="5" id="KW-1185">Reference proteome</keyword>
<organism evidence="4 5">
    <name type="scientific">Steroidobacter flavus</name>
    <dbReference type="NCBI Taxonomy" id="1842136"/>
    <lineage>
        <taxon>Bacteria</taxon>
        <taxon>Pseudomonadati</taxon>
        <taxon>Pseudomonadota</taxon>
        <taxon>Gammaproteobacteria</taxon>
        <taxon>Steroidobacterales</taxon>
        <taxon>Steroidobacteraceae</taxon>
        <taxon>Steroidobacter</taxon>
    </lineage>
</organism>
<protein>
    <submittedName>
        <fullName evidence="4">Enoyl-CoA hydratase-related protein</fullName>
    </submittedName>
</protein>
<dbReference type="Proteomes" id="UP001595904">
    <property type="component" value="Unassembled WGS sequence"/>
</dbReference>
<name>A0ABV8T189_9GAMM</name>
<dbReference type="InterPro" id="IPR001753">
    <property type="entry name" value="Enoyl-CoA_hydra/iso"/>
</dbReference>
<evidence type="ECO:0000256" key="2">
    <source>
        <dbReference type="ARBA" id="ARBA00023098"/>
    </source>
</evidence>
<evidence type="ECO:0000313" key="4">
    <source>
        <dbReference type="EMBL" id="MFC4312668.1"/>
    </source>
</evidence>
<dbReference type="SUPFAM" id="SSF52096">
    <property type="entry name" value="ClpP/crotonase"/>
    <property type="match status" value="1"/>
</dbReference>
<reference evidence="5" key="1">
    <citation type="journal article" date="2019" name="Int. J. Syst. Evol. Microbiol.">
        <title>The Global Catalogue of Microorganisms (GCM) 10K type strain sequencing project: providing services to taxonomists for standard genome sequencing and annotation.</title>
        <authorList>
            <consortium name="The Broad Institute Genomics Platform"/>
            <consortium name="The Broad Institute Genome Sequencing Center for Infectious Disease"/>
            <person name="Wu L."/>
            <person name="Ma J."/>
        </authorList>
    </citation>
    <scope>NUCLEOTIDE SEQUENCE [LARGE SCALE GENOMIC DNA]</scope>
    <source>
        <strain evidence="5">CGMCC 1.10759</strain>
    </source>
</reference>
<dbReference type="PANTHER" id="PTHR11941:SF169">
    <property type="entry name" value="(7AS)-7A-METHYL-1,5-DIOXO-2,3,5,6,7,7A-HEXAHYDRO-1H-INDENE-CARBOXYL-COA HYDROLASE"/>
    <property type="match status" value="1"/>
</dbReference>
<dbReference type="EMBL" id="JBHSDU010000014">
    <property type="protein sequence ID" value="MFC4312668.1"/>
    <property type="molecule type" value="Genomic_DNA"/>
</dbReference>
<proteinExistence type="inferred from homology"/>
<evidence type="ECO:0000256" key="1">
    <source>
        <dbReference type="ARBA" id="ARBA00005254"/>
    </source>
</evidence>
<keyword evidence="3" id="KW-0456">Lyase</keyword>
<comment type="similarity">
    <text evidence="1">Belongs to the enoyl-CoA hydratase/isomerase family.</text>
</comment>
<evidence type="ECO:0000256" key="3">
    <source>
        <dbReference type="ARBA" id="ARBA00023239"/>
    </source>
</evidence>
<evidence type="ECO:0000313" key="5">
    <source>
        <dbReference type="Proteomes" id="UP001595904"/>
    </source>
</evidence>
<dbReference type="Gene3D" id="1.10.12.10">
    <property type="entry name" value="Lyase 2-enoyl-coa Hydratase, Chain A, domain 2"/>
    <property type="match status" value="1"/>
</dbReference>
<gene>
    <name evidence="4" type="ORF">ACFPN2_26525</name>
</gene>
<dbReference type="InterPro" id="IPR029045">
    <property type="entry name" value="ClpP/crotonase-like_dom_sf"/>
</dbReference>
<dbReference type="CDD" id="cd06558">
    <property type="entry name" value="crotonase-like"/>
    <property type="match status" value="1"/>
</dbReference>
<keyword evidence="2" id="KW-0443">Lipid metabolism</keyword>
<comment type="caution">
    <text evidence="4">The sequence shown here is derived from an EMBL/GenBank/DDBJ whole genome shotgun (WGS) entry which is preliminary data.</text>
</comment>
<dbReference type="InterPro" id="IPR014748">
    <property type="entry name" value="Enoyl-CoA_hydra_C"/>
</dbReference>